<dbReference type="InterPro" id="IPR002347">
    <property type="entry name" value="SDR_fam"/>
</dbReference>
<evidence type="ECO:0000256" key="1">
    <source>
        <dbReference type="ARBA" id="ARBA00006484"/>
    </source>
</evidence>
<dbReference type="SUPFAM" id="SSF51735">
    <property type="entry name" value="NAD(P)-binding Rossmann-fold domains"/>
    <property type="match status" value="1"/>
</dbReference>
<sequence>MSFLIRLVFLLLKIPYRICESAYGALSSFFVSKKSVSDEIVLVTGAGHGIGRELTLQYAHLGATVVCLDINQQTNENVAEEATKATGRPVYAYRCDITDNAQVLEVAQQIRKEVGEVTVLINNAGIMNCRFFMDLTIDQIKSEFNVNILSHFWASGNSFMTALREELRITTEGKSLIKFTTIFPNIVDTGLCKKLRLTNPIVSLVPPEKAAAEIISAQRRDITERSIPSYWLPLINIVQ</sequence>
<dbReference type="InterPro" id="IPR036291">
    <property type="entry name" value="NAD(P)-bd_dom_sf"/>
</dbReference>
<keyword evidence="3" id="KW-0732">Signal</keyword>
<dbReference type="PANTHER" id="PTHR24322">
    <property type="entry name" value="PKSB"/>
    <property type="match status" value="1"/>
</dbReference>
<gene>
    <name evidence="4" type="ORF">EAI_14229</name>
</gene>
<evidence type="ECO:0000256" key="3">
    <source>
        <dbReference type="SAM" id="SignalP"/>
    </source>
</evidence>
<evidence type="ECO:0000313" key="5">
    <source>
        <dbReference type="Proteomes" id="UP000008237"/>
    </source>
</evidence>
<dbReference type="Pfam" id="PF00106">
    <property type="entry name" value="adh_short"/>
    <property type="match status" value="1"/>
</dbReference>
<dbReference type="GO" id="GO:0005811">
    <property type="term" value="C:lipid droplet"/>
    <property type="evidence" value="ECO:0007669"/>
    <property type="project" value="TreeGrafter"/>
</dbReference>
<reference evidence="4 5" key="1">
    <citation type="journal article" date="2010" name="Science">
        <title>Genomic comparison of the ants Camponotus floridanus and Harpegnathos saltator.</title>
        <authorList>
            <person name="Bonasio R."/>
            <person name="Zhang G."/>
            <person name="Ye C."/>
            <person name="Mutti N.S."/>
            <person name="Fang X."/>
            <person name="Qin N."/>
            <person name="Donahue G."/>
            <person name="Yang P."/>
            <person name="Li Q."/>
            <person name="Li C."/>
            <person name="Zhang P."/>
            <person name="Huang Z."/>
            <person name="Berger S.L."/>
            <person name="Reinberg D."/>
            <person name="Wang J."/>
            <person name="Liebig J."/>
        </authorList>
    </citation>
    <scope>NUCLEOTIDE SEQUENCE [LARGE SCALE GENOMIC DNA]</scope>
    <source>
        <strain evidence="4 5">R22 G/1</strain>
    </source>
</reference>
<feature type="chain" id="PRO_5003158283" evidence="3">
    <location>
        <begin position="20"/>
        <end position="239"/>
    </location>
</feature>
<accession>E2C4N4</accession>
<name>E2C4N4_HARSA</name>
<dbReference type="PRINTS" id="PR00081">
    <property type="entry name" value="GDHRDH"/>
</dbReference>
<dbReference type="OrthoDB" id="5840532at2759"/>
<dbReference type="PANTHER" id="PTHR24322:SF736">
    <property type="entry name" value="RETINOL DEHYDROGENASE 10"/>
    <property type="match status" value="1"/>
</dbReference>
<evidence type="ECO:0000313" key="4">
    <source>
        <dbReference type="EMBL" id="EFN77114.1"/>
    </source>
</evidence>
<dbReference type="Gene3D" id="3.40.50.720">
    <property type="entry name" value="NAD(P)-binding Rossmann-like Domain"/>
    <property type="match status" value="1"/>
</dbReference>
<feature type="signal peptide" evidence="3">
    <location>
        <begin position="1"/>
        <end position="19"/>
    </location>
</feature>
<dbReference type="InParanoid" id="E2C4N4"/>
<protein>
    <submittedName>
        <fullName evidence="4">Epidermal retinal dehydrogenase 2</fullName>
    </submittedName>
</protein>
<keyword evidence="2" id="KW-0560">Oxidoreductase</keyword>
<keyword evidence="5" id="KW-1185">Reference proteome</keyword>
<dbReference type="STRING" id="610380.E2C4N4"/>
<comment type="similarity">
    <text evidence="1">Belongs to the short-chain dehydrogenases/reductases (SDR) family.</text>
</comment>
<evidence type="ECO:0000256" key="2">
    <source>
        <dbReference type="ARBA" id="ARBA00023002"/>
    </source>
</evidence>
<proteinExistence type="inferred from homology"/>
<dbReference type="AlphaFoldDB" id="E2C4N4"/>
<dbReference type="GO" id="GO:0016616">
    <property type="term" value="F:oxidoreductase activity, acting on the CH-OH group of donors, NAD or NADP as acceptor"/>
    <property type="evidence" value="ECO:0007669"/>
    <property type="project" value="TreeGrafter"/>
</dbReference>
<organism evidence="5">
    <name type="scientific">Harpegnathos saltator</name>
    <name type="common">Jerdon's jumping ant</name>
    <dbReference type="NCBI Taxonomy" id="610380"/>
    <lineage>
        <taxon>Eukaryota</taxon>
        <taxon>Metazoa</taxon>
        <taxon>Ecdysozoa</taxon>
        <taxon>Arthropoda</taxon>
        <taxon>Hexapoda</taxon>
        <taxon>Insecta</taxon>
        <taxon>Pterygota</taxon>
        <taxon>Neoptera</taxon>
        <taxon>Endopterygota</taxon>
        <taxon>Hymenoptera</taxon>
        <taxon>Apocrita</taxon>
        <taxon>Aculeata</taxon>
        <taxon>Formicoidea</taxon>
        <taxon>Formicidae</taxon>
        <taxon>Ponerinae</taxon>
        <taxon>Ponerini</taxon>
        <taxon>Harpegnathos</taxon>
    </lineage>
</organism>
<dbReference type="EMBL" id="GL452536">
    <property type="protein sequence ID" value="EFN77114.1"/>
    <property type="molecule type" value="Genomic_DNA"/>
</dbReference>
<dbReference type="Proteomes" id="UP000008237">
    <property type="component" value="Unassembled WGS sequence"/>
</dbReference>